<dbReference type="EMBL" id="FOHN01000008">
    <property type="protein sequence ID" value="SET11663.1"/>
    <property type="molecule type" value="Genomic_DNA"/>
</dbReference>
<evidence type="ECO:0000313" key="1">
    <source>
        <dbReference type="EMBL" id="SET11663.1"/>
    </source>
</evidence>
<dbReference type="AlphaFoldDB" id="A0A1I0BZ15"/>
<dbReference type="Proteomes" id="UP000199800">
    <property type="component" value="Unassembled WGS sequence"/>
</dbReference>
<keyword evidence="2" id="KW-1185">Reference proteome</keyword>
<sequence>MKQSKKVLPIQKMPYIRSYTWHAFLHAIAGNEMFAGDKVASFSLVDNNAAELKSYGVDAYAEAANMKYEIFTNSYACDPRYYLYRRCMEEDEIMMNIDFFEFANQWGRMGLFLKSGTDTMEEYLKSSDEKSKKNIDCGGVHTGKGFFTEIANEYTNGIMWKPNYQTPCRLKITYQKGKVSFYGSLNEEEWTLLNESEVEPSNQKELYIGVRIVPESKDYYNWLYSNYIQLRGSLSFGTPLDYSTIPMRDANYYTANPCVVFQKVNYYLLLENIDSFWSFIKDSINNNRYIEVILEEKYLPGYWANGNQQSRYHQNLIYGYDDENKKVLLLGIDTNGYPIINVAEKEKFFKALEAYPFQTAIYTLEYMPDEATYPLDVKQIVKGLNDFLTGRNNSHDCGNTLKPIECAYGVDIYDEFIKKDDCERFTGDFRIAFTLREHKKIMIDRVQFLIDKKILCEGETEEIRALLEEIRGISETVLILVLKNKGRPVKNLKERVIRNLERMKELEIQCYGKLRDLLQESM</sequence>
<proteinExistence type="predicted"/>
<accession>A0A1I0BZ15</accession>
<name>A0A1I0BZ15_9FIRM</name>
<gene>
    <name evidence="1" type="ORF">SAMN04487772_108131</name>
</gene>
<evidence type="ECO:0000313" key="2">
    <source>
        <dbReference type="Proteomes" id="UP000199800"/>
    </source>
</evidence>
<reference evidence="1 2" key="1">
    <citation type="submission" date="2016-10" db="EMBL/GenBank/DDBJ databases">
        <authorList>
            <person name="de Groot N.N."/>
        </authorList>
    </citation>
    <scope>NUCLEOTIDE SEQUENCE [LARGE SCALE GENOMIC DNA]</scope>
    <source>
        <strain evidence="1 2">DSM 1801</strain>
    </source>
</reference>
<dbReference type="STRING" id="29364.SAMN04487772_108131"/>
<protein>
    <submittedName>
        <fullName evidence="1">Uncharacterized protein</fullName>
    </submittedName>
</protein>
<organism evidence="1 2">
    <name type="scientific">[Clostridium] polysaccharolyticum</name>
    <dbReference type="NCBI Taxonomy" id="29364"/>
    <lineage>
        <taxon>Bacteria</taxon>
        <taxon>Bacillati</taxon>
        <taxon>Bacillota</taxon>
        <taxon>Clostridia</taxon>
        <taxon>Lachnospirales</taxon>
        <taxon>Lachnospiraceae</taxon>
    </lineage>
</organism>